<organism evidence="1 2">
    <name type="scientific">Biomphalaria pfeifferi</name>
    <name type="common">Bloodfluke planorb</name>
    <name type="synonym">Freshwater snail</name>
    <dbReference type="NCBI Taxonomy" id="112525"/>
    <lineage>
        <taxon>Eukaryota</taxon>
        <taxon>Metazoa</taxon>
        <taxon>Spiralia</taxon>
        <taxon>Lophotrochozoa</taxon>
        <taxon>Mollusca</taxon>
        <taxon>Gastropoda</taxon>
        <taxon>Heterobranchia</taxon>
        <taxon>Euthyneura</taxon>
        <taxon>Panpulmonata</taxon>
        <taxon>Hygrophila</taxon>
        <taxon>Lymnaeoidea</taxon>
        <taxon>Planorbidae</taxon>
        <taxon>Biomphalaria</taxon>
    </lineage>
</organism>
<reference evidence="1" key="1">
    <citation type="journal article" date="2023" name="PLoS Negl. Trop. Dis.">
        <title>A genome sequence for Biomphalaria pfeifferi, the major vector snail for the human-infecting parasite Schistosoma mansoni.</title>
        <authorList>
            <person name="Bu L."/>
            <person name="Lu L."/>
            <person name="Laidemitt M.R."/>
            <person name="Zhang S.M."/>
            <person name="Mutuku M."/>
            <person name="Mkoji G."/>
            <person name="Steinauer M."/>
            <person name="Loker E.S."/>
        </authorList>
    </citation>
    <scope>NUCLEOTIDE SEQUENCE</scope>
    <source>
        <strain evidence="1">KasaAsao</strain>
    </source>
</reference>
<accession>A0AAD8F5D4</accession>
<evidence type="ECO:0000313" key="1">
    <source>
        <dbReference type="EMBL" id="KAK0051273.1"/>
    </source>
</evidence>
<reference evidence="1" key="2">
    <citation type="submission" date="2023-04" db="EMBL/GenBank/DDBJ databases">
        <authorList>
            <person name="Bu L."/>
            <person name="Lu L."/>
            <person name="Laidemitt M.R."/>
            <person name="Zhang S.M."/>
            <person name="Mutuku M."/>
            <person name="Mkoji G."/>
            <person name="Steinauer M."/>
            <person name="Loker E.S."/>
        </authorList>
    </citation>
    <scope>NUCLEOTIDE SEQUENCE</scope>
    <source>
        <strain evidence="1">KasaAsao</strain>
        <tissue evidence="1">Whole Snail</tissue>
    </source>
</reference>
<dbReference type="Proteomes" id="UP001233172">
    <property type="component" value="Unassembled WGS sequence"/>
</dbReference>
<comment type="caution">
    <text evidence="1">The sequence shown here is derived from an EMBL/GenBank/DDBJ whole genome shotgun (WGS) entry which is preliminary data.</text>
</comment>
<dbReference type="AlphaFoldDB" id="A0AAD8F5D4"/>
<proteinExistence type="predicted"/>
<feature type="non-terminal residue" evidence="1">
    <location>
        <position position="1"/>
    </location>
</feature>
<gene>
    <name evidence="1" type="ORF">Bpfe_019219</name>
</gene>
<evidence type="ECO:0000313" key="2">
    <source>
        <dbReference type="Proteomes" id="UP001233172"/>
    </source>
</evidence>
<name>A0AAD8F5D4_BIOPF</name>
<sequence length="91" mass="10002">ALKILETLQLHLVLVFEDISIDKLRYDVRKKHDTSNQSQVSPVVLGLVLSSGQVSGVPRFQMILSNTADEIKAITFISSPLSTLSCCQQTS</sequence>
<dbReference type="EMBL" id="JASAOG010000105">
    <property type="protein sequence ID" value="KAK0051273.1"/>
    <property type="molecule type" value="Genomic_DNA"/>
</dbReference>
<keyword evidence="2" id="KW-1185">Reference proteome</keyword>
<protein>
    <submittedName>
        <fullName evidence="1">Uncharacterized protein</fullName>
    </submittedName>
</protein>